<reference evidence="8" key="1">
    <citation type="submission" date="2018-06" db="EMBL/GenBank/DDBJ databases">
        <authorList>
            <person name="Zhirakovskaya E."/>
        </authorList>
    </citation>
    <scope>NUCLEOTIDE SEQUENCE</scope>
</reference>
<keyword evidence="5" id="KW-0408">Iron</keyword>
<protein>
    <submittedName>
        <fullName evidence="8">Rieske-type non-heme iron aromatic ring-hydroxylating oxygenase (RHO) family</fullName>
    </submittedName>
</protein>
<dbReference type="SUPFAM" id="SSF55961">
    <property type="entry name" value="Bet v1-like"/>
    <property type="match status" value="1"/>
</dbReference>
<dbReference type="EMBL" id="UOEC01000043">
    <property type="protein sequence ID" value="VAV88345.1"/>
    <property type="molecule type" value="Genomic_DNA"/>
</dbReference>
<dbReference type="PRINTS" id="PR00090">
    <property type="entry name" value="RNGDIOXGNASE"/>
</dbReference>
<evidence type="ECO:0000259" key="7">
    <source>
        <dbReference type="PROSITE" id="PS51296"/>
    </source>
</evidence>
<keyword evidence="3" id="KW-0479">Metal-binding</keyword>
<dbReference type="GO" id="GO:0051537">
    <property type="term" value="F:2 iron, 2 sulfur cluster binding"/>
    <property type="evidence" value="ECO:0007669"/>
    <property type="project" value="UniProtKB-KW"/>
</dbReference>
<dbReference type="CDD" id="cd00680">
    <property type="entry name" value="RHO_alpha_C"/>
    <property type="match status" value="1"/>
</dbReference>
<comment type="cofactor">
    <cofactor evidence="1">
        <name>Fe cation</name>
        <dbReference type="ChEBI" id="CHEBI:24875"/>
    </cofactor>
</comment>
<dbReference type="CDD" id="cd03469">
    <property type="entry name" value="Rieske_RO_Alpha_N"/>
    <property type="match status" value="1"/>
</dbReference>
<dbReference type="PROSITE" id="PS51296">
    <property type="entry name" value="RIESKE"/>
    <property type="match status" value="1"/>
</dbReference>
<dbReference type="GO" id="GO:0016491">
    <property type="term" value="F:oxidoreductase activity"/>
    <property type="evidence" value="ECO:0007669"/>
    <property type="project" value="UniProtKB-KW"/>
</dbReference>
<organism evidence="8">
    <name type="scientific">hydrothermal vent metagenome</name>
    <dbReference type="NCBI Taxonomy" id="652676"/>
    <lineage>
        <taxon>unclassified sequences</taxon>
        <taxon>metagenomes</taxon>
        <taxon>ecological metagenomes</taxon>
    </lineage>
</organism>
<name>A0A3B0RYE7_9ZZZZ</name>
<dbReference type="InterPro" id="IPR017941">
    <property type="entry name" value="Rieske_2Fe-2S"/>
</dbReference>
<dbReference type="InterPro" id="IPR015879">
    <property type="entry name" value="Ring_hydroxy_dOase_asu_C_dom"/>
</dbReference>
<dbReference type="GO" id="GO:0005506">
    <property type="term" value="F:iron ion binding"/>
    <property type="evidence" value="ECO:0007669"/>
    <property type="project" value="InterPro"/>
</dbReference>
<feature type="domain" description="Rieske" evidence="7">
    <location>
        <begin position="42"/>
        <end position="142"/>
    </location>
</feature>
<keyword evidence="4" id="KW-0560">Oxidoreductase</keyword>
<dbReference type="Pfam" id="PF00848">
    <property type="entry name" value="Ring_hydroxyl_A"/>
    <property type="match status" value="1"/>
</dbReference>
<keyword evidence="2" id="KW-0001">2Fe-2S</keyword>
<dbReference type="InterPro" id="IPR036922">
    <property type="entry name" value="Rieske_2Fe-2S_sf"/>
</dbReference>
<dbReference type="AlphaFoldDB" id="A0A3B0RYE7"/>
<dbReference type="PANTHER" id="PTHR43756:SF5">
    <property type="entry name" value="CHOLINE MONOOXYGENASE, CHLOROPLASTIC"/>
    <property type="match status" value="1"/>
</dbReference>
<dbReference type="Gene3D" id="2.102.10.10">
    <property type="entry name" value="Rieske [2Fe-2S] iron-sulphur domain"/>
    <property type="match status" value="1"/>
</dbReference>
<evidence type="ECO:0000256" key="1">
    <source>
        <dbReference type="ARBA" id="ARBA00001962"/>
    </source>
</evidence>
<evidence type="ECO:0000313" key="8">
    <source>
        <dbReference type="EMBL" id="VAV88345.1"/>
    </source>
</evidence>
<dbReference type="SUPFAM" id="SSF50022">
    <property type="entry name" value="ISP domain"/>
    <property type="match status" value="1"/>
</dbReference>
<evidence type="ECO:0000256" key="4">
    <source>
        <dbReference type="ARBA" id="ARBA00023002"/>
    </source>
</evidence>
<dbReference type="Pfam" id="PF00355">
    <property type="entry name" value="Rieske"/>
    <property type="match status" value="1"/>
</dbReference>
<sequence length="380" mass="43420">MFKEALEKVCQPVTVANGLPNEFYTDPEVFEREKQLLFADTWACIGFAKDVPEPGDALPLEFVGRPVLAVRGNDRAIKVFDNVCRHRGMILIDKPTKVRGTIRCPYHSWCYELDGRLRSTPHVGGAGVNSHECIKKDELGLMEIRSHVFMDMIFVNLSGTAPDFETHIAKLSKRWGEFVDRPLFHGGPESSFSLELDTNWKLAVENYCESYHLPWVHPGLNSYSKIEDHYNIVEPGIFAGQGTTVYNPQINGSKARFPDFDRLSQKWDQGAEYIALFPNVLLGVHRDHYFSILLNPVAHNRTIEQVEIYYTSPQVQDESWSKARREAADMWLEVFREDIDVVEGMQRGRAAPTFDGGRFSPVLDEATHCFHHWTAIKFQT</sequence>
<evidence type="ECO:0000256" key="6">
    <source>
        <dbReference type="ARBA" id="ARBA00023014"/>
    </source>
</evidence>
<gene>
    <name evidence="8" type="ORF">MNBD_ALPHA08-235</name>
</gene>
<evidence type="ECO:0000256" key="5">
    <source>
        <dbReference type="ARBA" id="ARBA00023004"/>
    </source>
</evidence>
<evidence type="ECO:0000256" key="2">
    <source>
        <dbReference type="ARBA" id="ARBA00022714"/>
    </source>
</evidence>
<proteinExistence type="predicted"/>
<accession>A0A3B0RYE7</accession>
<keyword evidence="6" id="KW-0411">Iron-sulfur</keyword>
<evidence type="ECO:0000256" key="3">
    <source>
        <dbReference type="ARBA" id="ARBA00022723"/>
    </source>
</evidence>
<dbReference type="PANTHER" id="PTHR43756">
    <property type="entry name" value="CHOLINE MONOOXYGENASE, CHLOROPLASTIC"/>
    <property type="match status" value="1"/>
</dbReference>
<dbReference type="InterPro" id="IPR001663">
    <property type="entry name" value="Rng_hydr_dOase-A"/>
</dbReference>
<dbReference type="Gene3D" id="3.90.380.10">
    <property type="entry name" value="Naphthalene 1,2-dioxygenase Alpha Subunit, Chain A, domain 1"/>
    <property type="match status" value="2"/>
</dbReference>